<protein>
    <submittedName>
        <fullName evidence="2">Uncharacterized protein</fullName>
    </submittedName>
</protein>
<reference evidence="2 3" key="1">
    <citation type="submission" date="2020-03" db="EMBL/GenBank/DDBJ databases">
        <title>Whole genome shotgun sequence of Phytohabitans rumicis NBRC 108638.</title>
        <authorList>
            <person name="Komaki H."/>
            <person name="Tamura T."/>
        </authorList>
    </citation>
    <scope>NUCLEOTIDE SEQUENCE [LARGE SCALE GENOMIC DNA]</scope>
    <source>
        <strain evidence="2 3">NBRC 108638</strain>
    </source>
</reference>
<accession>A0A6V8L3B9</accession>
<sequence>MIQLADDGSVLAAPVKSSLHTRLHPDGVGGIAARAFMVTVSMAATTLRTAAAASRRRPRPGLDKPGCA</sequence>
<dbReference type="Proteomes" id="UP000482960">
    <property type="component" value="Unassembled WGS sequence"/>
</dbReference>
<dbReference type="AlphaFoldDB" id="A0A6V8L3B9"/>
<evidence type="ECO:0000256" key="1">
    <source>
        <dbReference type="SAM" id="MobiDB-lite"/>
    </source>
</evidence>
<comment type="caution">
    <text evidence="2">The sequence shown here is derived from an EMBL/GenBank/DDBJ whole genome shotgun (WGS) entry which is preliminary data.</text>
</comment>
<evidence type="ECO:0000313" key="2">
    <source>
        <dbReference type="EMBL" id="GFJ89468.1"/>
    </source>
</evidence>
<organism evidence="2 3">
    <name type="scientific">Phytohabitans rumicis</name>
    <dbReference type="NCBI Taxonomy" id="1076125"/>
    <lineage>
        <taxon>Bacteria</taxon>
        <taxon>Bacillati</taxon>
        <taxon>Actinomycetota</taxon>
        <taxon>Actinomycetes</taxon>
        <taxon>Micromonosporales</taxon>
        <taxon>Micromonosporaceae</taxon>
    </lineage>
</organism>
<dbReference type="EMBL" id="BLPG01000001">
    <property type="protein sequence ID" value="GFJ89468.1"/>
    <property type="molecule type" value="Genomic_DNA"/>
</dbReference>
<gene>
    <name evidence="2" type="ORF">Prum_031100</name>
</gene>
<keyword evidence="3" id="KW-1185">Reference proteome</keyword>
<feature type="region of interest" description="Disordered" evidence="1">
    <location>
        <begin position="49"/>
        <end position="68"/>
    </location>
</feature>
<proteinExistence type="predicted"/>
<name>A0A6V8L3B9_9ACTN</name>
<reference evidence="2 3" key="2">
    <citation type="submission" date="2020-03" db="EMBL/GenBank/DDBJ databases">
        <authorList>
            <person name="Ichikawa N."/>
            <person name="Kimura A."/>
            <person name="Kitahashi Y."/>
            <person name="Uohara A."/>
        </authorList>
    </citation>
    <scope>NUCLEOTIDE SEQUENCE [LARGE SCALE GENOMIC DNA]</scope>
    <source>
        <strain evidence="2 3">NBRC 108638</strain>
    </source>
</reference>
<evidence type="ECO:0000313" key="3">
    <source>
        <dbReference type="Proteomes" id="UP000482960"/>
    </source>
</evidence>